<protein>
    <submittedName>
        <fullName evidence="1">Uncharacterized protein</fullName>
    </submittedName>
</protein>
<evidence type="ECO:0000313" key="2">
    <source>
        <dbReference type="Proteomes" id="UP000618445"/>
    </source>
</evidence>
<organism evidence="1 2">
    <name type="scientific">Phormidium tenue FACHB-1050</name>
    <dbReference type="NCBI Taxonomy" id="2692857"/>
    <lineage>
        <taxon>Bacteria</taxon>
        <taxon>Bacillati</taxon>
        <taxon>Cyanobacteriota</taxon>
        <taxon>Cyanophyceae</taxon>
        <taxon>Oscillatoriophycideae</taxon>
        <taxon>Oscillatoriales</taxon>
        <taxon>Oscillatoriaceae</taxon>
        <taxon>Phormidium</taxon>
    </lineage>
</organism>
<name>A0ABR8CEJ8_9CYAN</name>
<accession>A0ABR8CEJ8</accession>
<dbReference type="RefSeq" id="WP_190580994.1">
    <property type="nucleotide sequence ID" value="NZ_CAWPQU010000040.1"/>
</dbReference>
<gene>
    <name evidence="1" type="ORF">H6G05_20605</name>
</gene>
<sequence>MRLSSGISLTFGSDYLGPAILIEGALNSRILTKTEEWELGENHNAARDTLKCWRLSSGKSITRTTNQCPDEFLNILIREIDKVHTTQLHPALVKGLESEAKRLLPSISTDANKQFQEFLALLDAEFEFNINSTKNKDMAPFVDDIGPYLLTIVDDKPVILPEIPPIYLAPKEWRLSMWRINNYMIGPLLMDELEDSERIQFKGLSIASDELTPELKGLFYFHMARFILFFEAWQGNPDALYLQEFIRLFKSGIRFIG</sequence>
<dbReference type="EMBL" id="JACJQY010000045">
    <property type="protein sequence ID" value="MBD2319233.1"/>
    <property type="molecule type" value="Genomic_DNA"/>
</dbReference>
<reference evidence="1 2" key="1">
    <citation type="journal article" date="2020" name="ISME J.">
        <title>Comparative genomics reveals insights into cyanobacterial evolution and habitat adaptation.</title>
        <authorList>
            <person name="Chen M.Y."/>
            <person name="Teng W.K."/>
            <person name="Zhao L."/>
            <person name="Hu C.X."/>
            <person name="Zhou Y.K."/>
            <person name="Han B.P."/>
            <person name="Song L.R."/>
            <person name="Shu W.S."/>
        </authorList>
    </citation>
    <scope>NUCLEOTIDE SEQUENCE [LARGE SCALE GENOMIC DNA]</scope>
    <source>
        <strain evidence="1 2">FACHB-1050</strain>
    </source>
</reference>
<keyword evidence="2" id="KW-1185">Reference proteome</keyword>
<comment type="caution">
    <text evidence="1">The sequence shown here is derived from an EMBL/GenBank/DDBJ whole genome shotgun (WGS) entry which is preliminary data.</text>
</comment>
<evidence type="ECO:0000313" key="1">
    <source>
        <dbReference type="EMBL" id="MBD2319233.1"/>
    </source>
</evidence>
<proteinExistence type="predicted"/>
<dbReference type="Proteomes" id="UP000618445">
    <property type="component" value="Unassembled WGS sequence"/>
</dbReference>